<feature type="domain" description="4Fe-4S ferredoxin-type" evidence="5">
    <location>
        <begin position="433"/>
        <end position="461"/>
    </location>
</feature>
<dbReference type="InterPro" id="IPR017896">
    <property type="entry name" value="4Fe4S_Fe-S-bd"/>
</dbReference>
<dbReference type="Proteomes" id="UP000503096">
    <property type="component" value="Chromosome"/>
</dbReference>
<reference evidence="6 7" key="1">
    <citation type="submission" date="2020-04" db="EMBL/GenBank/DDBJ databases">
        <title>Usitatibacter rugosus gen. nov., sp. nov. and Usitatibacter palustris sp. nov., novel members of Usitatibacteraceae fam. nov. within the order Nitrosomonadales isolated from soil.</title>
        <authorList>
            <person name="Huber K.J."/>
            <person name="Neumann-Schaal M."/>
            <person name="Geppert A."/>
            <person name="Luckner M."/>
            <person name="Wanner G."/>
            <person name="Overmann J."/>
        </authorList>
    </citation>
    <scope>NUCLEOTIDE SEQUENCE [LARGE SCALE GENOMIC DNA]</scope>
    <source>
        <strain evidence="6 7">Swamp67</strain>
    </source>
</reference>
<dbReference type="GO" id="GO:0046872">
    <property type="term" value="F:metal ion binding"/>
    <property type="evidence" value="ECO:0007669"/>
    <property type="project" value="UniProtKB-KW"/>
</dbReference>
<dbReference type="RefSeq" id="WP_171162969.1">
    <property type="nucleotide sequence ID" value="NZ_CP053073.1"/>
</dbReference>
<dbReference type="Pfam" id="PF00037">
    <property type="entry name" value="Fer4"/>
    <property type="match status" value="2"/>
</dbReference>
<dbReference type="SUPFAM" id="SSF54862">
    <property type="entry name" value="4Fe-4S ferredoxins"/>
    <property type="match status" value="1"/>
</dbReference>
<sequence length="572" mass="60337">MTLLDQDASVEGFSLESRGWTVRAEDCEPKSAALASLVNLAPPDAIASVGYVSHGNVFIVAGSDSARARSCAERLAGDLHVTLLAASPDKGRAATAYAAWTGRVTALRGYLGEFFATISDLKADGLPAKPASDAKFDLILDFSPVPLFAMAQPPQGYFRAPADDASLDTMLEDLRSAVGEFEKPRYFAYRESICAHSRSGIVGCNACIEVCSTQAIAGDGDHVKVDPHLCMGCGACSTVCPSGAMSFQFPRVADRGAQLKQLLSAYRHAGGKDACILFHNGTDGRELLAASAASGRGIPARVLPLEAWHVASIGLDLLLPAIAFGASQVAVLCAGSETREYRDALRAQMAIGETILSALGYSGTHFILVEAADGAAASAAFEAVTPAPSLPVPAAFMLSNDKRTAIEFAVEHLAKHAPSPRDEIALAAGAPYGEVVVDRAKCTMCMACAGACPESALMDGVDVPMLKFLERNCVQCGLCEKTCPEDAITLKPRLLLTPAVRETRVLNETQPFHCVSCNKPFGTKQMVDAMLGRLAGHSMFAGGEALRRLQMCADCRVVDMMSNKNEASVLKL</sequence>
<name>A0A6M4H9N9_9PROT</name>
<dbReference type="EMBL" id="CP053073">
    <property type="protein sequence ID" value="QJR15578.1"/>
    <property type="molecule type" value="Genomic_DNA"/>
</dbReference>
<dbReference type="Gene3D" id="3.30.70.20">
    <property type="match status" value="2"/>
</dbReference>
<dbReference type="PROSITE" id="PS00198">
    <property type="entry name" value="4FE4S_FER_1"/>
    <property type="match status" value="3"/>
</dbReference>
<keyword evidence="4" id="KW-0411">Iron-sulfur</keyword>
<dbReference type="InterPro" id="IPR050572">
    <property type="entry name" value="Fe-S_Ferredoxin"/>
</dbReference>
<protein>
    <submittedName>
        <fullName evidence="6">Ferredoxin-type protein NapF</fullName>
    </submittedName>
</protein>
<evidence type="ECO:0000259" key="5">
    <source>
        <dbReference type="PROSITE" id="PS51379"/>
    </source>
</evidence>
<evidence type="ECO:0000313" key="6">
    <source>
        <dbReference type="EMBL" id="QJR15578.1"/>
    </source>
</evidence>
<evidence type="ECO:0000256" key="1">
    <source>
        <dbReference type="ARBA" id="ARBA00022485"/>
    </source>
</evidence>
<dbReference type="InParanoid" id="A0A6M4H9N9"/>
<evidence type="ECO:0000256" key="3">
    <source>
        <dbReference type="ARBA" id="ARBA00023004"/>
    </source>
</evidence>
<keyword evidence="1" id="KW-0004">4Fe-4S</keyword>
<feature type="domain" description="4Fe-4S ferredoxin-type" evidence="5">
    <location>
        <begin position="462"/>
        <end position="493"/>
    </location>
</feature>
<keyword evidence="3" id="KW-0408">Iron</keyword>
<dbReference type="GO" id="GO:0051539">
    <property type="term" value="F:4 iron, 4 sulfur cluster binding"/>
    <property type="evidence" value="ECO:0007669"/>
    <property type="project" value="UniProtKB-KW"/>
</dbReference>
<evidence type="ECO:0000313" key="7">
    <source>
        <dbReference type="Proteomes" id="UP000503096"/>
    </source>
</evidence>
<evidence type="ECO:0000256" key="4">
    <source>
        <dbReference type="ARBA" id="ARBA00023014"/>
    </source>
</evidence>
<feature type="domain" description="4Fe-4S ferredoxin-type" evidence="5">
    <location>
        <begin position="221"/>
        <end position="250"/>
    </location>
</feature>
<dbReference type="KEGG" id="upl:DSM104440_02400"/>
<gene>
    <name evidence="6" type="primary">napF</name>
    <name evidence="6" type="ORF">DSM104440_02400</name>
</gene>
<dbReference type="PANTHER" id="PTHR43687">
    <property type="entry name" value="ADENYLYLSULFATE REDUCTASE, BETA SUBUNIT"/>
    <property type="match status" value="1"/>
</dbReference>
<dbReference type="PANTHER" id="PTHR43687:SF4">
    <property type="entry name" value="BLR5484 PROTEIN"/>
    <property type="match status" value="1"/>
</dbReference>
<keyword evidence="2" id="KW-0479">Metal-binding</keyword>
<dbReference type="PROSITE" id="PS51379">
    <property type="entry name" value="4FE4S_FER_2"/>
    <property type="match status" value="3"/>
</dbReference>
<dbReference type="AlphaFoldDB" id="A0A6M4H9N9"/>
<evidence type="ECO:0000256" key="2">
    <source>
        <dbReference type="ARBA" id="ARBA00022723"/>
    </source>
</evidence>
<proteinExistence type="predicted"/>
<dbReference type="Pfam" id="PF12838">
    <property type="entry name" value="Fer4_7"/>
    <property type="match status" value="1"/>
</dbReference>
<keyword evidence="7" id="KW-1185">Reference proteome</keyword>
<accession>A0A6M4H9N9</accession>
<organism evidence="6 7">
    <name type="scientific">Usitatibacter palustris</name>
    <dbReference type="NCBI Taxonomy" id="2732487"/>
    <lineage>
        <taxon>Bacteria</taxon>
        <taxon>Pseudomonadati</taxon>
        <taxon>Pseudomonadota</taxon>
        <taxon>Betaproteobacteria</taxon>
        <taxon>Nitrosomonadales</taxon>
        <taxon>Usitatibacteraceae</taxon>
        <taxon>Usitatibacter</taxon>
    </lineage>
</organism>
<dbReference type="InterPro" id="IPR017900">
    <property type="entry name" value="4Fe4S_Fe_S_CS"/>
</dbReference>